<dbReference type="EMBL" id="PPTA01000002">
    <property type="protein sequence ID" value="TFB05621.1"/>
    <property type="molecule type" value="Genomic_DNA"/>
</dbReference>
<organism evidence="4 5">
    <name type="scientific">Trichoderma ghanense</name>
    <dbReference type="NCBI Taxonomy" id="65468"/>
    <lineage>
        <taxon>Eukaryota</taxon>
        <taxon>Fungi</taxon>
        <taxon>Dikarya</taxon>
        <taxon>Ascomycota</taxon>
        <taxon>Pezizomycotina</taxon>
        <taxon>Sordariomycetes</taxon>
        <taxon>Hypocreomycetidae</taxon>
        <taxon>Hypocreales</taxon>
        <taxon>Hypocreaceae</taxon>
        <taxon>Trichoderma</taxon>
    </lineage>
</organism>
<feature type="compositionally biased region" description="Low complexity" evidence="2">
    <location>
        <begin position="1213"/>
        <end position="1227"/>
    </location>
</feature>
<dbReference type="Pfam" id="PF00004">
    <property type="entry name" value="AAA"/>
    <property type="match status" value="1"/>
</dbReference>
<keyword evidence="5" id="KW-1185">Reference proteome</keyword>
<proteinExistence type="predicted"/>
<accession>A0ABY2HDB2</accession>
<evidence type="ECO:0000313" key="4">
    <source>
        <dbReference type="EMBL" id="TFB05621.1"/>
    </source>
</evidence>
<feature type="compositionally biased region" description="Basic and acidic residues" evidence="2">
    <location>
        <begin position="381"/>
        <end position="396"/>
    </location>
</feature>
<gene>
    <name evidence="4" type="ORF">CCMA1212_002024</name>
</gene>
<dbReference type="Proteomes" id="UP001642720">
    <property type="component" value="Unassembled WGS sequence"/>
</dbReference>
<protein>
    <recommendedName>
        <fullName evidence="3">AAA+ ATPase domain-containing protein</fullName>
    </recommendedName>
</protein>
<feature type="region of interest" description="Disordered" evidence="2">
    <location>
        <begin position="1127"/>
        <end position="1157"/>
    </location>
</feature>
<feature type="region of interest" description="Disordered" evidence="2">
    <location>
        <begin position="990"/>
        <end position="1009"/>
    </location>
</feature>
<feature type="compositionally biased region" description="Acidic residues" evidence="2">
    <location>
        <begin position="368"/>
        <end position="378"/>
    </location>
</feature>
<dbReference type="SMART" id="SM00382">
    <property type="entry name" value="AAA"/>
    <property type="match status" value="1"/>
</dbReference>
<evidence type="ECO:0000259" key="3">
    <source>
        <dbReference type="SMART" id="SM00382"/>
    </source>
</evidence>
<feature type="region of interest" description="Disordered" evidence="2">
    <location>
        <begin position="1213"/>
        <end position="1261"/>
    </location>
</feature>
<dbReference type="InterPro" id="IPR054289">
    <property type="entry name" value="DUF7025"/>
</dbReference>
<sequence length="1261" mass="140206">MAAAVDAAKVATLSQSTTNLSDLTTADNQANGQQGSMEQLLLKLQQRLNAVEEDAERERRNRERLERQMLGVVQDAAQDAGGFFETIESMQERSEELINKSSTSYESWRRLRKIRETLRIIEETERSKDTLTKKETEWTTYCDVLKAQLQDARPGVQIPTLEEVNGIKGNDSDDEDDGGKNLPNVVKVEVCPMGWTAFKFQQHGDSSRDLCVIEVLAEEPSITFDGYNNPWFMRYTEKSLNISTNGSTQKVEQKVASWADIVHSPNRGKQLMPERIRIRSINIIKMLNNIFKNKAKDFRMNGAVVMIRPFRALVHYDQEIRAKFAQLKEKYGDDALKVPDTEEAKVAAAGQDNPKLAETQGPPPSTGPEDDDPADGQDEPSSAKDDKKEAKDEAKTSNEGSETIEEEEFTSSLTAYQHLGCLIDFMDNTIQAKMDYLSGTQPRTISFNHLWYLFKPGDDVVGQGRRQAYRVISITSTGHKVTPPWRNWKRDESEPAASITLFCVYIDFDGKQLGPVSKSFVISKFDGEKAITALEVYPIRFAESPTATYQQARDDFALSSSPKDKDDPKASFRQELIDRGKMFIDVASVKHMHYNGFTLEARDEVDSQVMVDFAEAFAATQANGWQPEIESLIGKDLGGSGSSEDETCSAACCAGEYVYNDNYVDKTRNENYIARLMPGPDEPNDEPSVAIYPRPLKEITAAKGTLTNDDLIIMSYRVFGFVLRSRKWAKLDLKYLSPVSEGSKEQTAFDQLVLPKQHKDIVYCLVDQHFRNKEARVSDNEEVDIIRGKGKGLILLLHGSPGVGKTTTAEGVAERFNKPLFQITCGDLGATASEVEAALERNFSLANRWGCILLLDEADVFLAQRSPKNFVRNGLVAVFLRVLEYYAGILFLTTNRIGDFDEAFTSRIHISLYYPPLDKSSTREIFRLNLRIIKQRFLDKGRDIDIREKDILKYATAYWKKHENMRWNGRQIRNACQTALAMAEFDAQNRSSGSSAAGGQGKNGKGGARDENAKVELTHLHVQIVSDAYLEFMRYLKSIYGFSADEVAKNMRLRARHPKAKKEEEDDDDDDDDTDDSSDDEAIYGPVKGGGGPQPSTSSSSMPLNPAMSAMAQTMMGMPPPMMMNPSSLANAGHHGGAVSAGMASPSSTAAESAAAAPVPPQQPMMQAQGPYMMANGPQGMYWMQGNPQQQFQQGQGQQGHYMMSSQPGGMFNPGQQQQQQQMPGQGWPNGNGGGWPMMQNPMPSHGMNRGNEGASPVAQS</sequence>
<dbReference type="InterPro" id="IPR056599">
    <property type="entry name" value="AAA_lid_fung"/>
</dbReference>
<comment type="caution">
    <text evidence="4">The sequence shown here is derived from an EMBL/GenBank/DDBJ whole genome shotgun (WGS) entry which is preliminary data.</text>
</comment>
<feature type="region of interest" description="Disordered" evidence="2">
    <location>
        <begin position="1055"/>
        <end position="1105"/>
    </location>
</feature>
<dbReference type="SUPFAM" id="SSF52540">
    <property type="entry name" value="P-loop containing nucleoside triphosphate hydrolases"/>
    <property type="match status" value="1"/>
</dbReference>
<evidence type="ECO:0000256" key="1">
    <source>
        <dbReference type="SAM" id="Coils"/>
    </source>
</evidence>
<evidence type="ECO:0000256" key="2">
    <source>
        <dbReference type="SAM" id="MobiDB-lite"/>
    </source>
</evidence>
<dbReference type="InterPro" id="IPR003593">
    <property type="entry name" value="AAA+_ATPase"/>
</dbReference>
<dbReference type="RefSeq" id="XP_073561822.1">
    <property type="nucleotide sequence ID" value="XM_073699427.1"/>
</dbReference>
<reference evidence="4 5" key="1">
    <citation type="submission" date="2018-01" db="EMBL/GenBank/DDBJ databases">
        <title>Genome characterization of the sugarcane-associated fungus Trichoderma ghanense CCMA-1212 and their application in lignocelulose bioconversion.</title>
        <authorList>
            <person name="Steindorff A.S."/>
            <person name="Mendes T.D."/>
            <person name="Vilela E.S.D."/>
            <person name="Rodrigues D.S."/>
            <person name="Formighieri E.F."/>
            <person name="Melo I.S."/>
            <person name="Favaro L.C.L."/>
        </authorList>
    </citation>
    <scope>NUCLEOTIDE SEQUENCE [LARGE SCALE GENOMIC DNA]</scope>
    <source>
        <strain evidence="4 5">CCMA-1212</strain>
    </source>
</reference>
<name>A0ABY2HDB2_9HYPO</name>
<dbReference type="InterPro" id="IPR027417">
    <property type="entry name" value="P-loop_NTPase"/>
</dbReference>
<evidence type="ECO:0000313" key="5">
    <source>
        <dbReference type="Proteomes" id="UP001642720"/>
    </source>
</evidence>
<dbReference type="GeneID" id="300573877"/>
<dbReference type="Pfam" id="PF22942">
    <property type="entry name" value="DUF7025"/>
    <property type="match status" value="1"/>
</dbReference>
<keyword evidence="1" id="KW-0175">Coiled coil</keyword>
<dbReference type="Pfam" id="PF23232">
    <property type="entry name" value="AAA_lid_13"/>
    <property type="match status" value="1"/>
</dbReference>
<feature type="compositionally biased region" description="Low complexity" evidence="2">
    <location>
        <begin position="1094"/>
        <end position="1105"/>
    </location>
</feature>
<feature type="compositionally biased region" description="Acidic residues" evidence="2">
    <location>
        <begin position="1064"/>
        <end position="1082"/>
    </location>
</feature>
<dbReference type="InterPro" id="IPR003959">
    <property type="entry name" value="ATPase_AAA_core"/>
</dbReference>
<feature type="coiled-coil region" evidence="1">
    <location>
        <begin position="34"/>
        <end position="75"/>
    </location>
</feature>
<feature type="compositionally biased region" description="Low complexity" evidence="2">
    <location>
        <begin position="1143"/>
        <end position="1157"/>
    </location>
</feature>
<dbReference type="PANTHER" id="PTHR46411:SF2">
    <property type="entry name" value="AAA+ ATPASE DOMAIN-CONTAINING PROTEIN"/>
    <property type="match status" value="1"/>
</dbReference>
<feature type="compositionally biased region" description="Gly residues" evidence="2">
    <location>
        <begin position="996"/>
        <end position="1006"/>
    </location>
</feature>
<dbReference type="CDD" id="cd19481">
    <property type="entry name" value="RecA-like_protease"/>
    <property type="match status" value="1"/>
</dbReference>
<dbReference type="PANTHER" id="PTHR46411">
    <property type="entry name" value="FAMILY ATPASE, PUTATIVE-RELATED"/>
    <property type="match status" value="1"/>
</dbReference>
<feature type="domain" description="AAA+ ATPase" evidence="3">
    <location>
        <begin position="791"/>
        <end position="916"/>
    </location>
</feature>
<dbReference type="Gene3D" id="3.40.50.300">
    <property type="entry name" value="P-loop containing nucleotide triphosphate hydrolases"/>
    <property type="match status" value="1"/>
</dbReference>
<feature type="region of interest" description="Disordered" evidence="2">
    <location>
        <begin position="344"/>
        <end position="409"/>
    </location>
</feature>